<dbReference type="RefSeq" id="XP_009054554.1">
    <property type="nucleotide sequence ID" value="XM_009056306.1"/>
</dbReference>
<proteinExistence type="predicted"/>
<evidence type="ECO:0000313" key="2">
    <source>
        <dbReference type="Proteomes" id="UP000030746"/>
    </source>
</evidence>
<evidence type="ECO:0000313" key="1">
    <source>
        <dbReference type="EMBL" id="ESO94814.1"/>
    </source>
</evidence>
<dbReference type="HOGENOM" id="CLU_527090_0_0_1"/>
<dbReference type="EMBL" id="KB201750">
    <property type="protein sequence ID" value="ESO94814.1"/>
    <property type="molecule type" value="Genomic_DNA"/>
</dbReference>
<dbReference type="KEGG" id="lgi:LOTGIDRAFT_161065"/>
<sequence length="517" mass="59231">MADEHDYKHYYLPFLSGNSFRGKHKPRTFPTAFVEFCDIGKPEPTTELPREYHNHFKPSSLCLPKIQPRCVRERETHLSDIPVHSILPLASNKVPFTFTEGLSALSAPTPPLFPIQRSDVPPANLPNVKKSLEEKIKGQYTIERRITYEDTPRRTTIATKHIPLIKRDETLEPAVQDVKRLECRPFLKFAPNVIHDKRPKKHSIDLRSYTPYNKNMDTKFIVPKEIGMCDLDNVSWSRQKSFGNFYQQEINRLREKKSNNKLSTTCVLGVSSVSETKLELPFSVLRERKASKAMTNQSSVTHDINKSLTDFSQYKGDSEACTSTRFVIKMPITTDMHQNEISEVARLNTNNSNNRESSFEIDECQSISLSENRDPQEVDVLRLLSIEPIDIGEPLDSNKKLSPNYVEENIQSEDLSKLSDIVPDDSTGELAFKGNNSLETYEENGWSNKVDKELDENICECIKQIDTESEQPNAEDTPTELDANNFSEGVTKKLRLEVIVLKRTLAYREITTQMYYS</sequence>
<accession>V4C065</accession>
<name>V4C065_LOTGI</name>
<dbReference type="Proteomes" id="UP000030746">
    <property type="component" value="Unassembled WGS sequence"/>
</dbReference>
<gene>
    <name evidence="1" type="ORF">LOTGIDRAFT_161065</name>
</gene>
<dbReference type="GeneID" id="20238613"/>
<organism evidence="1 2">
    <name type="scientific">Lottia gigantea</name>
    <name type="common">Giant owl limpet</name>
    <dbReference type="NCBI Taxonomy" id="225164"/>
    <lineage>
        <taxon>Eukaryota</taxon>
        <taxon>Metazoa</taxon>
        <taxon>Spiralia</taxon>
        <taxon>Lophotrochozoa</taxon>
        <taxon>Mollusca</taxon>
        <taxon>Gastropoda</taxon>
        <taxon>Patellogastropoda</taxon>
        <taxon>Lottioidea</taxon>
        <taxon>Lottiidae</taxon>
        <taxon>Lottia</taxon>
    </lineage>
</organism>
<reference evidence="1 2" key="1">
    <citation type="journal article" date="2013" name="Nature">
        <title>Insights into bilaterian evolution from three spiralian genomes.</title>
        <authorList>
            <person name="Simakov O."/>
            <person name="Marletaz F."/>
            <person name="Cho S.J."/>
            <person name="Edsinger-Gonzales E."/>
            <person name="Havlak P."/>
            <person name="Hellsten U."/>
            <person name="Kuo D.H."/>
            <person name="Larsson T."/>
            <person name="Lv J."/>
            <person name="Arendt D."/>
            <person name="Savage R."/>
            <person name="Osoegawa K."/>
            <person name="de Jong P."/>
            <person name="Grimwood J."/>
            <person name="Chapman J.A."/>
            <person name="Shapiro H."/>
            <person name="Aerts A."/>
            <person name="Otillar R.P."/>
            <person name="Terry A.Y."/>
            <person name="Boore J.L."/>
            <person name="Grigoriev I.V."/>
            <person name="Lindberg D.R."/>
            <person name="Seaver E.C."/>
            <person name="Weisblat D.A."/>
            <person name="Putnam N.H."/>
            <person name="Rokhsar D.S."/>
        </authorList>
    </citation>
    <scope>NUCLEOTIDE SEQUENCE [LARGE SCALE GENOMIC DNA]</scope>
</reference>
<dbReference type="CTD" id="20238613"/>
<keyword evidence="2" id="KW-1185">Reference proteome</keyword>
<protein>
    <submittedName>
        <fullName evidence="1">Uncharacterized protein</fullName>
    </submittedName>
</protein>
<dbReference type="AlphaFoldDB" id="V4C065"/>